<feature type="compositionally biased region" description="Basic and acidic residues" evidence="1">
    <location>
        <begin position="50"/>
        <end position="73"/>
    </location>
</feature>
<comment type="caution">
    <text evidence="2">The sequence shown here is derived from an EMBL/GenBank/DDBJ whole genome shotgun (WGS) entry which is preliminary data.</text>
</comment>
<name>A0A423VNI8_9PEZI</name>
<gene>
    <name evidence="2" type="ORF">VMCG_08957</name>
</gene>
<dbReference type="AlphaFoldDB" id="A0A423VNI8"/>
<sequence>MDKTTPAPYSGGSNPENQALAARRTQAFVQEPAREGNVSVTLPDQTTDVEDSRRDHEQRAEENIRTFEQRFNQ</sequence>
<organism evidence="2 3">
    <name type="scientific">Cytospora schulzeri</name>
    <dbReference type="NCBI Taxonomy" id="448051"/>
    <lineage>
        <taxon>Eukaryota</taxon>
        <taxon>Fungi</taxon>
        <taxon>Dikarya</taxon>
        <taxon>Ascomycota</taxon>
        <taxon>Pezizomycotina</taxon>
        <taxon>Sordariomycetes</taxon>
        <taxon>Sordariomycetidae</taxon>
        <taxon>Diaporthales</taxon>
        <taxon>Cytosporaceae</taxon>
        <taxon>Cytospora</taxon>
    </lineage>
</organism>
<reference evidence="2 3" key="1">
    <citation type="submission" date="2015-09" db="EMBL/GenBank/DDBJ databases">
        <title>Host preference determinants of Valsa canker pathogens revealed by comparative genomics.</title>
        <authorList>
            <person name="Yin Z."/>
            <person name="Huang L."/>
        </authorList>
    </citation>
    <scope>NUCLEOTIDE SEQUENCE [LARGE SCALE GENOMIC DNA]</scope>
    <source>
        <strain evidence="2 3">03-1</strain>
    </source>
</reference>
<evidence type="ECO:0000256" key="1">
    <source>
        <dbReference type="SAM" id="MobiDB-lite"/>
    </source>
</evidence>
<dbReference type="Proteomes" id="UP000283895">
    <property type="component" value="Unassembled WGS sequence"/>
</dbReference>
<dbReference type="EMBL" id="LKEA01000049">
    <property type="protein sequence ID" value="ROV92579.1"/>
    <property type="molecule type" value="Genomic_DNA"/>
</dbReference>
<keyword evidence="3" id="KW-1185">Reference proteome</keyword>
<accession>A0A423VNI8</accession>
<evidence type="ECO:0000313" key="2">
    <source>
        <dbReference type="EMBL" id="ROV92579.1"/>
    </source>
</evidence>
<evidence type="ECO:0000313" key="3">
    <source>
        <dbReference type="Proteomes" id="UP000283895"/>
    </source>
</evidence>
<feature type="region of interest" description="Disordered" evidence="1">
    <location>
        <begin position="1"/>
        <end position="73"/>
    </location>
</feature>
<dbReference type="OrthoDB" id="5233287at2759"/>
<proteinExistence type="predicted"/>
<protein>
    <submittedName>
        <fullName evidence="2">Uncharacterized protein</fullName>
    </submittedName>
</protein>